<evidence type="ECO:0000313" key="9">
    <source>
        <dbReference type="Proteomes" id="UP000487350"/>
    </source>
</evidence>
<protein>
    <submittedName>
        <fullName evidence="8">RDD family protein</fullName>
    </submittedName>
</protein>
<evidence type="ECO:0000256" key="2">
    <source>
        <dbReference type="ARBA" id="ARBA00022475"/>
    </source>
</evidence>
<evidence type="ECO:0000313" key="8">
    <source>
        <dbReference type="EMBL" id="MRD45751.1"/>
    </source>
</evidence>
<keyword evidence="3 6" id="KW-0812">Transmembrane</keyword>
<dbReference type="InterPro" id="IPR051791">
    <property type="entry name" value="Pra-immunoreactive"/>
</dbReference>
<feature type="domain" description="RDD" evidence="7">
    <location>
        <begin position="21"/>
        <end position="174"/>
    </location>
</feature>
<dbReference type="PANTHER" id="PTHR36115:SF10">
    <property type="entry name" value="RDD DOMAIN-CONTAINING PROTEIN"/>
    <property type="match status" value="1"/>
</dbReference>
<feature type="transmembrane region" description="Helical" evidence="6">
    <location>
        <begin position="30"/>
        <end position="51"/>
    </location>
</feature>
<accession>A0A844B5C0</accession>
<feature type="transmembrane region" description="Helical" evidence="6">
    <location>
        <begin position="63"/>
        <end position="81"/>
    </location>
</feature>
<evidence type="ECO:0000256" key="5">
    <source>
        <dbReference type="ARBA" id="ARBA00023136"/>
    </source>
</evidence>
<dbReference type="AlphaFoldDB" id="A0A844B5C0"/>
<comment type="caution">
    <text evidence="8">The sequence shown here is derived from an EMBL/GenBank/DDBJ whole genome shotgun (WGS) entry which is preliminary data.</text>
</comment>
<dbReference type="PANTHER" id="PTHR36115">
    <property type="entry name" value="PROLINE-RICH ANTIGEN HOMOLOG-RELATED"/>
    <property type="match status" value="1"/>
</dbReference>
<gene>
    <name evidence="8" type="ORF">GHT07_00555</name>
</gene>
<evidence type="ECO:0000256" key="6">
    <source>
        <dbReference type="SAM" id="Phobius"/>
    </source>
</evidence>
<evidence type="ECO:0000256" key="4">
    <source>
        <dbReference type="ARBA" id="ARBA00022989"/>
    </source>
</evidence>
<dbReference type="Pfam" id="PF06271">
    <property type="entry name" value="RDD"/>
    <property type="match status" value="1"/>
</dbReference>
<keyword evidence="4 6" id="KW-1133">Transmembrane helix</keyword>
<dbReference type="GO" id="GO:0005886">
    <property type="term" value="C:plasma membrane"/>
    <property type="evidence" value="ECO:0007669"/>
    <property type="project" value="UniProtKB-SubCell"/>
</dbReference>
<dbReference type="InterPro" id="IPR010432">
    <property type="entry name" value="RDD"/>
</dbReference>
<evidence type="ECO:0000256" key="1">
    <source>
        <dbReference type="ARBA" id="ARBA00004651"/>
    </source>
</evidence>
<feature type="transmembrane region" description="Helical" evidence="6">
    <location>
        <begin position="136"/>
        <end position="158"/>
    </location>
</feature>
<evidence type="ECO:0000259" key="7">
    <source>
        <dbReference type="Pfam" id="PF06271"/>
    </source>
</evidence>
<dbReference type="Proteomes" id="UP000487350">
    <property type="component" value="Unassembled WGS sequence"/>
</dbReference>
<keyword evidence="2" id="KW-1003">Cell membrane</keyword>
<keyword evidence="9" id="KW-1185">Reference proteome</keyword>
<proteinExistence type="predicted"/>
<dbReference type="EMBL" id="WJBU01000001">
    <property type="protein sequence ID" value="MRD45751.1"/>
    <property type="molecule type" value="Genomic_DNA"/>
</dbReference>
<comment type="subcellular location">
    <subcellularLocation>
        <location evidence="1">Cell membrane</location>
        <topology evidence="1">Multi-pass membrane protein</topology>
    </subcellularLocation>
</comment>
<organism evidence="8 9">
    <name type="scientific">Caenimonas koreensis DSM 17982</name>
    <dbReference type="NCBI Taxonomy" id="1121255"/>
    <lineage>
        <taxon>Bacteria</taxon>
        <taxon>Pseudomonadati</taxon>
        <taxon>Pseudomonadota</taxon>
        <taxon>Betaproteobacteria</taxon>
        <taxon>Burkholderiales</taxon>
        <taxon>Comamonadaceae</taxon>
        <taxon>Caenimonas</taxon>
    </lineage>
</organism>
<keyword evidence="5 6" id="KW-0472">Membrane</keyword>
<name>A0A844B5C0_9BURK</name>
<reference evidence="8 9" key="1">
    <citation type="submission" date="2019-11" db="EMBL/GenBank/DDBJ databases">
        <title>Caenimonas koreensis gen. nov., sp. nov., isolated from activated sludge.</title>
        <authorList>
            <person name="Seung H.R."/>
        </authorList>
    </citation>
    <scope>NUCLEOTIDE SEQUENCE [LARGE SCALE GENOMIC DNA]</scope>
    <source>
        <strain evidence="8 9">EMB320</strain>
    </source>
</reference>
<evidence type="ECO:0000256" key="3">
    <source>
        <dbReference type="ARBA" id="ARBA00022692"/>
    </source>
</evidence>
<feature type="transmembrane region" description="Helical" evidence="6">
    <location>
        <begin position="109"/>
        <end position="130"/>
    </location>
</feature>
<sequence length="187" mass="20918">MRANTARSRRPQPTHPTELTPTVLRRLASLLYEALVVVAVILVVVALYSFFTVAFPAMGLQRPALIALCFMALAGYFVYSWRHGQTLAMRAWRIRLADQFGNPPKLGQACLRFVLGWVWVVPPLAVVAAFHPYVNAFTSAITVSAVATAAWIIIWAYLAHLHPRKQFWHDALAGTRLIETEPAPKRT</sequence>